<gene>
    <name evidence="1" type="ORF">B296_00053703</name>
</gene>
<dbReference type="EMBL" id="AMZH03014520">
    <property type="protein sequence ID" value="RRT47503.1"/>
    <property type="molecule type" value="Genomic_DNA"/>
</dbReference>
<evidence type="ECO:0000313" key="2">
    <source>
        <dbReference type="Proteomes" id="UP000287651"/>
    </source>
</evidence>
<organism evidence="1 2">
    <name type="scientific">Ensete ventricosum</name>
    <name type="common">Abyssinian banana</name>
    <name type="synonym">Musa ensete</name>
    <dbReference type="NCBI Taxonomy" id="4639"/>
    <lineage>
        <taxon>Eukaryota</taxon>
        <taxon>Viridiplantae</taxon>
        <taxon>Streptophyta</taxon>
        <taxon>Embryophyta</taxon>
        <taxon>Tracheophyta</taxon>
        <taxon>Spermatophyta</taxon>
        <taxon>Magnoliopsida</taxon>
        <taxon>Liliopsida</taxon>
        <taxon>Zingiberales</taxon>
        <taxon>Musaceae</taxon>
        <taxon>Ensete</taxon>
    </lineage>
</organism>
<comment type="caution">
    <text evidence="1">The sequence shown here is derived from an EMBL/GenBank/DDBJ whole genome shotgun (WGS) entry which is preliminary data.</text>
</comment>
<proteinExistence type="predicted"/>
<dbReference type="Proteomes" id="UP000287651">
    <property type="component" value="Unassembled WGS sequence"/>
</dbReference>
<accession>A0A426Y6X0</accession>
<evidence type="ECO:0000313" key="1">
    <source>
        <dbReference type="EMBL" id="RRT47503.1"/>
    </source>
</evidence>
<protein>
    <submittedName>
        <fullName evidence="1">Uncharacterized protein</fullName>
    </submittedName>
</protein>
<name>A0A426Y6X0_ENSVE</name>
<reference evidence="1 2" key="1">
    <citation type="journal article" date="2014" name="Agronomy (Basel)">
        <title>A Draft Genome Sequence for Ensete ventricosum, the Drought-Tolerant Tree Against Hunger.</title>
        <authorList>
            <person name="Harrison J."/>
            <person name="Moore K.A."/>
            <person name="Paszkiewicz K."/>
            <person name="Jones T."/>
            <person name="Grant M."/>
            <person name="Ambacheew D."/>
            <person name="Muzemil S."/>
            <person name="Studholme D.J."/>
        </authorList>
    </citation>
    <scope>NUCLEOTIDE SEQUENCE [LARGE SCALE GENOMIC DNA]</scope>
</reference>
<dbReference type="AlphaFoldDB" id="A0A426Y6X0"/>
<sequence>MRWCTATRSLQRAQRLQATPALPKPQLGSAPPTQRSFACPRHRLCSLLPGSQKSGFCLRVGPSGRYGTSCHSLYTIIGEPPMIGHCEGASRIPPPIRFSPTTEPITAPFSARIVKPKLDIRHRLAAPVRDSQLTSPHLNTRKLVTKLHL</sequence>